<evidence type="ECO:0000313" key="2">
    <source>
        <dbReference type="Proteomes" id="UP000726737"/>
    </source>
</evidence>
<dbReference type="Proteomes" id="UP000726737">
    <property type="component" value="Unassembled WGS sequence"/>
</dbReference>
<keyword evidence="2" id="KW-1185">Reference proteome</keyword>
<protein>
    <submittedName>
        <fullName evidence="1">Uncharacterized protein</fullName>
    </submittedName>
</protein>
<name>A0A9P6U8J6_9FUNG</name>
<comment type="caution">
    <text evidence="1">The sequence shown here is derived from an EMBL/GenBank/DDBJ whole genome shotgun (WGS) entry which is preliminary data.</text>
</comment>
<evidence type="ECO:0000313" key="1">
    <source>
        <dbReference type="EMBL" id="KAG0264145.1"/>
    </source>
</evidence>
<sequence>MSASLPEECLWLIVSYLRHERAALHALLLSSTTFFRIAVSFLYASPFRLLHTEPNEHWTVVEKTRRYDRLVHLLIHSSQLLPDQNSSHDGLLIRLPRYGPEVTALPSPSTIDYLSYYTDMFHDPMIHETFMTLFPTIPNCYHSNVIWYPSMVEIRNRIELAMMDRLSPQLTSLTVVMPIQVPRIKVPWMANLRRLEILGTDTCCLTDRDLESEHRTVDIHRTSSRAARNHEITRLDKMLMFIWDHQRLFGTLRELKIEDKPVSAHRQPGGRLIELVEAMGDRLEALDVQFWPDAVLFLDRIPTRHLKSLLLHANKDPAPLFAESGNMSTFLNQCPKLSELRMYTGEKDLLKAWRPETVLSGNRGNFSALGMTKLKRLDLAGLSQDMAAVINEASELFAPTLETLTVRSWFSGKLATVPPSWSGSILAQLTALDMEGEIAWTFDYASLLNCPRLCRIRLAFTGPMPSRSSKKQPAINTLTRIATLQDLELKGNWETLVNRGWPGFKEPLNKASITRKTED</sequence>
<organism evidence="1 2">
    <name type="scientific">Mortierella polycephala</name>
    <dbReference type="NCBI Taxonomy" id="41804"/>
    <lineage>
        <taxon>Eukaryota</taxon>
        <taxon>Fungi</taxon>
        <taxon>Fungi incertae sedis</taxon>
        <taxon>Mucoromycota</taxon>
        <taxon>Mortierellomycotina</taxon>
        <taxon>Mortierellomycetes</taxon>
        <taxon>Mortierellales</taxon>
        <taxon>Mortierellaceae</taxon>
        <taxon>Mortierella</taxon>
    </lineage>
</organism>
<dbReference type="OrthoDB" id="2322866at2759"/>
<gene>
    <name evidence="1" type="ORF">BG011_007413</name>
</gene>
<accession>A0A9P6U8J6</accession>
<reference evidence="1" key="1">
    <citation type="journal article" date="2020" name="Fungal Divers.">
        <title>Resolving the Mortierellaceae phylogeny through synthesis of multi-gene phylogenetics and phylogenomics.</title>
        <authorList>
            <person name="Vandepol N."/>
            <person name="Liber J."/>
            <person name="Desiro A."/>
            <person name="Na H."/>
            <person name="Kennedy M."/>
            <person name="Barry K."/>
            <person name="Grigoriev I.V."/>
            <person name="Miller A.N."/>
            <person name="O'Donnell K."/>
            <person name="Stajich J.E."/>
            <person name="Bonito G."/>
        </authorList>
    </citation>
    <scope>NUCLEOTIDE SEQUENCE</scope>
    <source>
        <strain evidence="1">KOD948</strain>
    </source>
</reference>
<dbReference type="Gene3D" id="3.80.10.10">
    <property type="entry name" value="Ribonuclease Inhibitor"/>
    <property type="match status" value="1"/>
</dbReference>
<dbReference type="EMBL" id="JAAAJA010000057">
    <property type="protein sequence ID" value="KAG0264145.1"/>
    <property type="molecule type" value="Genomic_DNA"/>
</dbReference>
<proteinExistence type="predicted"/>
<dbReference type="InterPro" id="IPR032675">
    <property type="entry name" value="LRR_dom_sf"/>
</dbReference>
<dbReference type="AlphaFoldDB" id="A0A9P6U8J6"/>